<dbReference type="Gene3D" id="3.40.710.10">
    <property type="entry name" value="DD-peptidase/beta-lactamase superfamily"/>
    <property type="match status" value="1"/>
</dbReference>
<keyword evidence="8" id="KW-1003">Cell membrane</keyword>
<evidence type="ECO:0000256" key="1">
    <source>
        <dbReference type="ARBA" id="ARBA00002624"/>
    </source>
</evidence>
<evidence type="ECO:0000256" key="8">
    <source>
        <dbReference type="ARBA" id="ARBA00022475"/>
    </source>
</evidence>
<keyword evidence="18" id="KW-1133">Transmembrane helix</keyword>
<keyword evidence="13" id="KW-0812">Transmembrane</keyword>
<dbReference type="Gene3D" id="1.10.3810.10">
    <property type="entry name" value="Biosynthetic peptidoglycan transglycosylase-like"/>
    <property type="match status" value="1"/>
</dbReference>
<dbReference type="GO" id="GO:0005886">
    <property type="term" value="C:plasma membrane"/>
    <property type="evidence" value="ECO:0007669"/>
    <property type="project" value="UniProtKB-SubCell"/>
</dbReference>
<evidence type="ECO:0000259" key="28">
    <source>
        <dbReference type="Pfam" id="PF00905"/>
    </source>
</evidence>
<comment type="pathway">
    <text evidence="3">Cell wall biogenesis; peptidoglycan biosynthesis.</text>
</comment>
<dbReference type="EMBL" id="CGIH01000053">
    <property type="protein sequence ID" value="CFY11218.1"/>
    <property type="molecule type" value="Genomic_DNA"/>
</dbReference>
<comment type="catalytic activity">
    <reaction evidence="25">
        <text>[GlcNAc-(1-&gt;4)-Mur2Ac(oyl-L-Ala-gamma-D-Glu-L-Lys-D-Ala-D-Ala)](n)-di-trans,octa-cis-undecaprenyl diphosphate + beta-D-GlcNAc-(1-&gt;4)-Mur2Ac(oyl-L-Ala-gamma-D-Glu-L-Lys-D-Ala-D-Ala)-di-trans,octa-cis-undecaprenyl diphosphate = [GlcNAc-(1-&gt;4)-Mur2Ac(oyl-L-Ala-gamma-D-Glu-L-Lys-D-Ala-D-Ala)](n+1)-di-trans,octa-cis-undecaprenyl diphosphate + di-trans,octa-cis-undecaprenyl diphosphate + H(+)</text>
        <dbReference type="Rhea" id="RHEA:23708"/>
        <dbReference type="Rhea" id="RHEA-COMP:9602"/>
        <dbReference type="Rhea" id="RHEA-COMP:9603"/>
        <dbReference type="ChEBI" id="CHEBI:15378"/>
        <dbReference type="ChEBI" id="CHEBI:58405"/>
        <dbReference type="ChEBI" id="CHEBI:60033"/>
        <dbReference type="ChEBI" id="CHEBI:78435"/>
        <dbReference type="EC" id="2.4.99.28"/>
    </reaction>
</comment>
<evidence type="ECO:0000256" key="10">
    <source>
        <dbReference type="ARBA" id="ARBA00022670"/>
    </source>
</evidence>
<keyword evidence="19" id="KW-0472">Membrane</keyword>
<evidence type="ECO:0000256" key="2">
    <source>
        <dbReference type="ARBA" id="ARBA00004401"/>
    </source>
</evidence>
<evidence type="ECO:0000256" key="11">
    <source>
        <dbReference type="ARBA" id="ARBA00022676"/>
    </source>
</evidence>
<comment type="subcellular location">
    <subcellularLocation>
        <location evidence="2">Cell membrane</location>
        <topology evidence="2">Single-pass type II membrane protein</topology>
    </subcellularLocation>
</comment>
<dbReference type="RefSeq" id="WP_052729819.1">
    <property type="nucleotide sequence ID" value="NZ_CGIH01000053.1"/>
</dbReference>
<dbReference type="GO" id="GO:0006508">
    <property type="term" value="P:proteolysis"/>
    <property type="evidence" value="ECO:0007669"/>
    <property type="project" value="UniProtKB-KW"/>
</dbReference>
<dbReference type="InterPro" id="IPR001460">
    <property type="entry name" value="PCN-bd_Tpept"/>
</dbReference>
<evidence type="ECO:0000256" key="13">
    <source>
        <dbReference type="ARBA" id="ARBA00022692"/>
    </source>
</evidence>
<dbReference type="InterPro" id="IPR036950">
    <property type="entry name" value="PBP_transglycosylase"/>
</dbReference>
<evidence type="ECO:0000256" key="12">
    <source>
        <dbReference type="ARBA" id="ARBA00022679"/>
    </source>
</evidence>
<keyword evidence="17" id="KW-0573">Peptidoglycan synthesis</keyword>
<keyword evidence="14" id="KW-0378">Hydrolase</keyword>
<keyword evidence="11" id="KW-0328">Glycosyltransferase</keyword>
<evidence type="ECO:0000256" key="18">
    <source>
        <dbReference type="ARBA" id="ARBA00022989"/>
    </source>
</evidence>
<accession>A0A0E4C9T7</accession>
<evidence type="ECO:0000256" key="21">
    <source>
        <dbReference type="ARBA" id="ARBA00023268"/>
    </source>
</evidence>
<evidence type="ECO:0000256" key="27">
    <source>
        <dbReference type="SAM" id="MobiDB-lite"/>
    </source>
</evidence>
<sequence>MKFLSKLGMGLAGVLVFFLFFYAGVSLTQTTPKVAKFITGINNWEYTVQEQTVVYYSDGKKMGNLGYKREYSKDFPEFMKDAVVAVEDRRFYEHSGLDSKGIGRAIYKDVISRSKSEGGSTITMQLARTLFLSNEKVFSRKVKEVFIASAIEGKYTKEAILNMYLNEIYMGRGCTGMGIAAQAYFGKDVMELNEAEICALVGIIQAPEYYSPDRNLEALKKRQAVVISVLVKQGLISAEEGEVLKEQPLSFKPFRQTLNAHPYYMAYLANQLEGMVGAQQLYHGGLHVYTSVDSRMQKAAEYAVEKQAATFAARGISAKDIAVVSIDPKTGGIKAMVGGVDWEKNQLNMAILPRQPGSAIKPLYYAAAIDEGIINQNTELNNSPRSFNGYTPKNYAASPGMTTTRQAIVNSYNVASVEVLNKLGVEKAVSYLKDYGITTIEPTDHNLALGLGGMTRGISPVQMAAAYAIFPTNGVYTKYYNIEKIVNSKDVVIYKNRSKSKTVIKSSTAATMDSILKDTVSYGTGSTARIAIRSGGKTGTTSDSKDLWYLGYTSELVTAVWTGNSDGTPVNGSRAYGGSVSGLIWKEYMNRLISQGVFAGKYVEVPEETPEEEEPDIEEPIREEPGTEQPPDVEVPIVPAPEPVPPGDNNGDINPPDPGEGEDNQT</sequence>
<keyword evidence="22" id="KW-0961">Cell wall biogenesis/degradation</keyword>
<dbReference type="AlphaFoldDB" id="A0A0E4C9T7"/>
<comment type="similarity">
    <text evidence="4">In the C-terminal section; belongs to the transpeptidase family.</text>
</comment>
<feature type="compositionally biased region" description="Acidic residues" evidence="27">
    <location>
        <begin position="605"/>
        <end position="618"/>
    </location>
</feature>
<feature type="domain" description="Penicillin-binding protein transpeptidase" evidence="28">
    <location>
        <begin position="322"/>
        <end position="589"/>
    </location>
</feature>
<evidence type="ECO:0000259" key="29">
    <source>
        <dbReference type="Pfam" id="PF00912"/>
    </source>
</evidence>
<evidence type="ECO:0000313" key="31">
    <source>
        <dbReference type="Proteomes" id="UP000045545"/>
    </source>
</evidence>
<dbReference type="GO" id="GO:0008360">
    <property type="term" value="P:regulation of cell shape"/>
    <property type="evidence" value="ECO:0007669"/>
    <property type="project" value="UniProtKB-KW"/>
</dbReference>
<evidence type="ECO:0000256" key="15">
    <source>
        <dbReference type="ARBA" id="ARBA00022960"/>
    </source>
</evidence>
<feature type="domain" description="Glycosyl transferase family 51" evidence="29">
    <location>
        <begin position="73"/>
        <end position="228"/>
    </location>
</feature>
<reference evidence="30 31" key="1">
    <citation type="submission" date="2015-03" db="EMBL/GenBank/DDBJ databases">
        <authorList>
            <person name="Murphy D."/>
        </authorList>
    </citation>
    <scope>NUCLEOTIDE SEQUENCE [LARGE SCALE GENOMIC DNA]</scope>
    <source>
        <strain evidence="30 31">OL-4</strain>
    </source>
</reference>
<evidence type="ECO:0000256" key="14">
    <source>
        <dbReference type="ARBA" id="ARBA00022801"/>
    </source>
</evidence>
<evidence type="ECO:0000256" key="5">
    <source>
        <dbReference type="ARBA" id="ARBA00007739"/>
    </source>
</evidence>
<dbReference type="Proteomes" id="UP000045545">
    <property type="component" value="Unassembled WGS sequence"/>
</dbReference>
<dbReference type="GO" id="GO:0046677">
    <property type="term" value="P:response to antibiotic"/>
    <property type="evidence" value="ECO:0007669"/>
    <property type="project" value="UniProtKB-KW"/>
</dbReference>
<evidence type="ECO:0000256" key="20">
    <source>
        <dbReference type="ARBA" id="ARBA00023251"/>
    </source>
</evidence>
<keyword evidence="9" id="KW-0121">Carboxypeptidase</keyword>
<evidence type="ECO:0000256" key="23">
    <source>
        <dbReference type="ARBA" id="ARBA00034000"/>
    </source>
</evidence>
<gene>
    <name evidence="30" type="ORF">2778</name>
</gene>
<proteinExistence type="inferred from homology"/>
<evidence type="ECO:0000256" key="4">
    <source>
        <dbReference type="ARBA" id="ARBA00007090"/>
    </source>
</evidence>
<evidence type="ECO:0000256" key="7">
    <source>
        <dbReference type="ARBA" id="ARBA00018638"/>
    </source>
</evidence>
<dbReference type="STRING" id="690567.2778"/>
<protein>
    <recommendedName>
        <fullName evidence="7">Penicillin-binding protein 1A</fullName>
        <ecNumber evidence="24">2.4.99.28</ecNumber>
        <ecNumber evidence="6">3.4.16.4</ecNumber>
    </recommendedName>
</protein>
<evidence type="ECO:0000256" key="6">
    <source>
        <dbReference type="ARBA" id="ARBA00012448"/>
    </source>
</evidence>
<evidence type="ECO:0000256" key="26">
    <source>
        <dbReference type="ARBA" id="ARBA00060592"/>
    </source>
</evidence>
<keyword evidence="15" id="KW-0133">Cell shape</keyword>
<name>A0A0E4C9T7_9FIRM</name>
<dbReference type="GO" id="GO:0071555">
    <property type="term" value="P:cell wall organization"/>
    <property type="evidence" value="ECO:0007669"/>
    <property type="project" value="UniProtKB-KW"/>
</dbReference>
<keyword evidence="31" id="KW-1185">Reference proteome</keyword>
<evidence type="ECO:0000256" key="3">
    <source>
        <dbReference type="ARBA" id="ARBA00004752"/>
    </source>
</evidence>
<organism evidence="30 31">
    <name type="scientific">Syntrophomonas zehnderi OL-4</name>
    <dbReference type="NCBI Taxonomy" id="690567"/>
    <lineage>
        <taxon>Bacteria</taxon>
        <taxon>Bacillati</taxon>
        <taxon>Bacillota</taxon>
        <taxon>Clostridia</taxon>
        <taxon>Eubacteriales</taxon>
        <taxon>Syntrophomonadaceae</taxon>
        <taxon>Syntrophomonas</taxon>
    </lineage>
</organism>
<dbReference type="UniPathway" id="UPA00219"/>
<evidence type="ECO:0000256" key="25">
    <source>
        <dbReference type="ARBA" id="ARBA00049902"/>
    </source>
</evidence>
<dbReference type="EC" id="3.4.16.4" evidence="6"/>
<dbReference type="EC" id="2.4.99.28" evidence="24"/>
<feature type="region of interest" description="Disordered" evidence="27">
    <location>
        <begin position="605"/>
        <end position="666"/>
    </location>
</feature>
<evidence type="ECO:0000256" key="24">
    <source>
        <dbReference type="ARBA" id="ARBA00044770"/>
    </source>
</evidence>
<dbReference type="GO" id="GO:0008955">
    <property type="term" value="F:peptidoglycan glycosyltransferase activity"/>
    <property type="evidence" value="ECO:0007669"/>
    <property type="project" value="UniProtKB-EC"/>
</dbReference>
<keyword evidence="12" id="KW-0808">Transferase</keyword>
<dbReference type="InterPro" id="IPR012338">
    <property type="entry name" value="Beta-lactam/transpept-like"/>
</dbReference>
<evidence type="ECO:0000256" key="17">
    <source>
        <dbReference type="ARBA" id="ARBA00022984"/>
    </source>
</evidence>
<evidence type="ECO:0000256" key="9">
    <source>
        <dbReference type="ARBA" id="ARBA00022645"/>
    </source>
</evidence>
<keyword evidence="10" id="KW-0645">Protease</keyword>
<dbReference type="PANTHER" id="PTHR32282:SF33">
    <property type="entry name" value="PEPTIDOGLYCAN GLYCOSYLTRANSFERASE"/>
    <property type="match status" value="1"/>
</dbReference>
<dbReference type="InterPro" id="IPR023346">
    <property type="entry name" value="Lysozyme-like_dom_sf"/>
</dbReference>
<evidence type="ECO:0000256" key="19">
    <source>
        <dbReference type="ARBA" id="ARBA00023136"/>
    </source>
</evidence>
<evidence type="ECO:0000256" key="22">
    <source>
        <dbReference type="ARBA" id="ARBA00023316"/>
    </source>
</evidence>
<comment type="catalytic activity">
    <reaction evidence="23">
        <text>Preferential cleavage: (Ac)2-L-Lys-D-Ala-|-D-Ala. Also transpeptidation of peptidyl-alanyl moieties that are N-acyl substituents of D-alanine.</text>
        <dbReference type="EC" id="3.4.16.4"/>
    </reaction>
</comment>
<evidence type="ECO:0000313" key="30">
    <source>
        <dbReference type="EMBL" id="CFY11218.1"/>
    </source>
</evidence>
<dbReference type="OrthoDB" id="9766909at2"/>
<dbReference type="NCBIfam" id="TIGR02074">
    <property type="entry name" value="PBP_1a_fam"/>
    <property type="match status" value="1"/>
</dbReference>
<dbReference type="SUPFAM" id="SSF53955">
    <property type="entry name" value="Lysozyme-like"/>
    <property type="match status" value="1"/>
</dbReference>
<dbReference type="InterPro" id="IPR001264">
    <property type="entry name" value="Glyco_trans_51"/>
</dbReference>
<dbReference type="GO" id="GO:0009002">
    <property type="term" value="F:serine-type D-Ala-D-Ala carboxypeptidase activity"/>
    <property type="evidence" value="ECO:0007669"/>
    <property type="project" value="UniProtKB-EC"/>
</dbReference>
<comment type="function">
    <text evidence="1">Cell wall formation. Synthesis of cross-linked peptidoglycan from the lipid intermediates. The enzyme has a penicillin-insensitive transglycosylase N-terminal domain (formation of linear glycan strands) and a penicillin-sensitive transpeptidase C-terminal domain (cross-linking of the peptide subunits).</text>
</comment>
<evidence type="ECO:0000256" key="16">
    <source>
        <dbReference type="ARBA" id="ARBA00022968"/>
    </source>
</evidence>
<keyword evidence="21" id="KW-0511">Multifunctional enzyme</keyword>
<keyword evidence="20" id="KW-0046">Antibiotic resistance</keyword>
<dbReference type="Pfam" id="PF00905">
    <property type="entry name" value="Transpeptidase"/>
    <property type="match status" value="1"/>
</dbReference>
<dbReference type="InterPro" id="IPR050396">
    <property type="entry name" value="Glycosyltr_51/Transpeptidase"/>
</dbReference>
<dbReference type="Pfam" id="PF00912">
    <property type="entry name" value="Transgly"/>
    <property type="match status" value="1"/>
</dbReference>
<comment type="similarity">
    <text evidence="5">In the N-terminal section; belongs to the glycosyltransferase 51 family.</text>
</comment>
<comment type="pathway">
    <text evidence="26">Glycan biosynthesis.</text>
</comment>
<dbReference type="GO" id="GO:0008658">
    <property type="term" value="F:penicillin binding"/>
    <property type="evidence" value="ECO:0007669"/>
    <property type="project" value="InterPro"/>
</dbReference>
<keyword evidence="16" id="KW-0735">Signal-anchor</keyword>
<dbReference type="PANTHER" id="PTHR32282">
    <property type="entry name" value="BINDING PROTEIN TRANSPEPTIDASE, PUTATIVE-RELATED"/>
    <property type="match status" value="1"/>
</dbReference>
<dbReference type="SUPFAM" id="SSF56601">
    <property type="entry name" value="beta-lactamase/transpeptidase-like"/>
    <property type="match status" value="1"/>
</dbReference>
<dbReference type="GO" id="GO:0009252">
    <property type="term" value="P:peptidoglycan biosynthetic process"/>
    <property type="evidence" value="ECO:0007669"/>
    <property type="project" value="UniProtKB-UniPathway"/>
</dbReference>
<dbReference type="FunFam" id="1.10.3810.10:FF:000001">
    <property type="entry name" value="Penicillin-binding protein 1A"/>
    <property type="match status" value="1"/>
</dbReference>